<dbReference type="InterPro" id="IPR011042">
    <property type="entry name" value="6-blade_b-propeller_TolB-like"/>
</dbReference>
<sequence length="536" mass="62394">MAMACNKAQCFTCNMEKITYPCKGCSKEFCLNHLTEHQQILNDELNHITNEYNEFKQSINEQKQNPQNVLLIKQIDQWESNSIEIIQQKAQECRKIVTEYLPTFFNDIEKKFNDLNQQIKQIHQENEFNEINLEYLRNQLIEMTQELNNPSKISIKEDLQPFINEISVTEDLQSFTNKISVKKDLQSFINEISIISSKKSKINKWKQNAITVAGGNGEGEKLNQCSSPQGIFIDYRKNIFIADNQNHRIVAWKCNAKQGQELNQLNSPRGIFTDNKKHIFTTDYWNHRIFERKYNAKRGQIIAGGNGQGNRINQLNGPTDVIVDQEDHSIIIADRGNRRVIRWMNQNQQILIRNIDCFGLAMDKYGFLYISDDNRNEVRRWKRTELWYEYEEIVVAGGNGEGNQLNQLHRPTFIFVDEDQSVYISDSFNHRVMKWRKGAKEGIIVAGGNDKGSNLNQLHRPQGVTVDNLGQIYVADFRNHRVMRWCEGKGEGEIIVRGNGEANLLYLPMGLSFDYERNLYVAAMQTHRIQKFEIIL</sequence>
<dbReference type="Gene3D" id="2.120.10.30">
    <property type="entry name" value="TolB, C-terminal domain"/>
    <property type="match status" value="3"/>
</dbReference>
<evidence type="ECO:0000313" key="3">
    <source>
        <dbReference type="EMBL" id="CAF0772672.1"/>
    </source>
</evidence>
<dbReference type="PANTHER" id="PTHR24104">
    <property type="entry name" value="E3 UBIQUITIN-PROTEIN LIGASE NHLRC1-RELATED"/>
    <property type="match status" value="1"/>
</dbReference>
<keyword evidence="1" id="KW-0677">Repeat</keyword>
<reference evidence="4" key="1">
    <citation type="submission" date="2021-02" db="EMBL/GenBank/DDBJ databases">
        <authorList>
            <person name="Nowell W R."/>
        </authorList>
    </citation>
    <scope>NUCLEOTIDE SEQUENCE</scope>
</reference>
<dbReference type="GO" id="GO:0061630">
    <property type="term" value="F:ubiquitin protein ligase activity"/>
    <property type="evidence" value="ECO:0007669"/>
    <property type="project" value="TreeGrafter"/>
</dbReference>
<dbReference type="PANTHER" id="PTHR24104:SF25">
    <property type="entry name" value="PROTEIN LIN-41"/>
    <property type="match status" value="1"/>
</dbReference>
<accession>A0A819Q6N2</accession>
<dbReference type="InterPro" id="IPR001258">
    <property type="entry name" value="NHL_repeat"/>
</dbReference>
<comment type="caution">
    <text evidence="4">The sequence shown here is derived from an EMBL/GenBank/DDBJ whole genome shotgun (WGS) entry which is preliminary data.</text>
</comment>
<dbReference type="Proteomes" id="UP000663845">
    <property type="component" value="Unassembled WGS sequence"/>
</dbReference>
<dbReference type="GO" id="GO:0043161">
    <property type="term" value="P:proteasome-mediated ubiquitin-dependent protein catabolic process"/>
    <property type="evidence" value="ECO:0007669"/>
    <property type="project" value="TreeGrafter"/>
</dbReference>
<dbReference type="Proteomes" id="UP000663844">
    <property type="component" value="Unassembled WGS sequence"/>
</dbReference>
<organism evidence="4 5">
    <name type="scientific">Adineta steineri</name>
    <dbReference type="NCBI Taxonomy" id="433720"/>
    <lineage>
        <taxon>Eukaryota</taxon>
        <taxon>Metazoa</taxon>
        <taxon>Spiralia</taxon>
        <taxon>Gnathifera</taxon>
        <taxon>Rotifera</taxon>
        <taxon>Eurotatoria</taxon>
        <taxon>Bdelloidea</taxon>
        <taxon>Adinetida</taxon>
        <taxon>Adinetidae</taxon>
        <taxon>Adineta</taxon>
    </lineage>
</organism>
<dbReference type="AlphaFoldDB" id="A0A819Q6N2"/>
<protein>
    <submittedName>
        <fullName evidence="4">Uncharacterized protein</fullName>
    </submittedName>
</protein>
<dbReference type="Pfam" id="PF01436">
    <property type="entry name" value="NHL"/>
    <property type="match status" value="1"/>
</dbReference>
<dbReference type="SUPFAM" id="SSF101898">
    <property type="entry name" value="NHL repeat"/>
    <property type="match status" value="1"/>
</dbReference>
<feature type="repeat" description="NHL" evidence="2">
    <location>
        <begin position="451"/>
        <end position="482"/>
    </location>
</feature>
<dbReference type="EMBL" id="CAJOAZ010003830">
    <property type="protein sequence ID" value="CAF4030097.1"/>
    <property type="molecule type" value="Genomic_DNA"/>
</dbReference>
<dbReference type="SUPFAM" id="SSF63829">
    <property type="entry name" value="Calcium-dependent phosphotriesterase"/>
    <property type="match status" value="1"/>
</dbReference>
<dbReference type="GO" id="GO:0008270">
    <property type="term" value="F:zinc ion binding"/>
    <property type="evidence" value="ECO:0007669"/>
    <property type="project" value="UniProtKB-KW"/>
</dbReference>
<dbReference type="EMBL" id="CAJNOG010000020">
    <property type="protein sequence ID" value="CAF0772672.1"/>
    <property type="molecule type" value="Genomic_DNA"/>
</dbReference>
<dbReference type="PROSITE" id="PS51125">
    <property type="entry name" value="NHL"/>
    <property type="match status" value="1"/>
</dbReference>
<gene>
    <name evidence="3" type="ORF">JYZ213_LOCUS3709</name>
    <name evidence="4" type="ORF">OXD698_LOCUS31249</name>
</gene>
<dbReference type="GO" id="GO:0000209">
    <property type="term" value="P:protein polyubiquitination"/>
    <property type="evidence" value="ECO:0007669"/>
    <property type="project" value="TreeGrafter"/>
</dbReference>
<evidence type="ECO:0000313" key="4">
    <source>
        <dbReference type="EMBL" id="CAF4030097.1"/>
    </source>
</evidence>
<name>A0A819Q6N2_9BILA</name>
<evidence type="ECO:0000256" key="1">
    <source>
        <dbReference type="ARBA" id="ARBA00022737"/>
    </source>
</evidence>
<proteinExistence type="predicted"/>
<evidence type="ECO:0000313" key="5">
    <source>
        <dbReference type="Proteomes" id="UP000663844"/>
    </source>
</evidence>
<evidence type="ECO:0000256" key="2">
    <source>
        <dbReference type="PROSITE-ProRule" id="PRU00504"/>
    </source>
</evidence>
<dbReference type="CDD" id="cd05819">
    <property type="entry name" value="NHL"/>
    <property type="match status" value="1"/>
</dbReference>
<dbReference type="InterPro" id="IPR050952">
    <property type="entry name" value="TRIM-NHL_E3_ligases"/>
</dbReference>